<feature type="signal peptide" evidence="3">
    <location>
        <begin position="1"/>
        <end position="20"/>
    </location>
</feature>
<comment type="caution">
    <text evidence="4">The sequence shown here is derived from an EMBL/GenBank/DDBJ whole genome shotgun (WGS) entry which is preliminary data.</text>
</comment>
<organism evidence="4 5">
    <name type="scientific">Rhizobium deserti</name>
    <dbReference type="NCBI Taxonomy" id="2547961"/>
    <lineage>
        <taxon>Bacteria</taxon>
        <taxon>Pseudomonadati</taxon>
        <taxon>Pseudomonadota</taxon>
        <taxon>Alphaproteobacteria</taxon>
        <taxon>Hyphomicrobiales</taxon>
        <taxon>Rhizobiaceae</taxon>
        <taxon>Rhizobium/Agrobacterium group</taxon>
        <taxon>Rhizobium</taxon>
    </lineage>
</organism>
<name>A0A4R5UIN5_9HYPH</name>
<keyword evidence="3" id="KW-0732">Signal</keyword>
<evidence type="ECO:0000313" key="5">
    <source>
        <dbReference type="Proteomes" id="UP000295238"/>
    </source>
</evidence>
<evidence type="ECO:0000256" key="3">
    <source>
        <dbReference type="SAM" id="SignalP"/>
    </source>
</evidence>
<protein>
    <recommendedName>
        <fullName evidence="6">DUF2865 domain-containing protein</fullName>
    </recommendedName>
</protein>
<dbReference type="Proteomes" id="UP000295238">
    <property type="component" value="Unassembled WGS sequence"/>
</dbReference>
<evidence type="ECO:0008006" key="6">
    <source>
        <dbReference type="Google" id="ProtNLM"/>
    </source>
</evidence>
<dbReference type="OrthoDB" id="7850882at2"/>
<dbReference type="RefSeq" id="WP_133315390.1">
    <property type="nucleotide sequence ID" value="NZ_SMTL01000002.1"/>
</dbReference>
<proteinExistence type="predicted"/>
<dbReference type="EMBL" id="SMTL01000002">
    <property type="protein sequence ID" value="TDK36680.1"/>
    <property type="molecule type" value="Genomic_DNA"/>
</dbReference>
<gene>
    <name evidence="4" type="ORF">E2F50_07075</name>
</gene>
<accession>A0A4R5UIN5</accession>
<sequence length="228" mass="25330">MRIRSLLMALFLLSPAAATARDLETCATLYRQLHNSPQLIGNTHDKRRYAQELSQKNSEIRSLRVDMRNAGCGGGSIIVLGQPEGSDCSRMRQELQSLEAAREVVVQERNDARPLVRSSQDRAPILAALRQNNCTPSDLTEQNHLEEQERMKVPGLELPKEDGYSGITDLRSPSPATQERTAAAEPSLPQPARPYDPNKKVRSVGPAFFPEQDIDLANPRNEGPQPQQ</sequence>
<feature type="region of interest" description="Disordered" evidence="2">
    <location>
        <begin position="135"/>
        <end position="228"/>
    </location>
</feature>
<feature type="chain" id="PRO_5020281972" description="DUF2865 domain-containing protein" evidence="3">
    <location>
        <begin position="21"/>
        <end position="228"/>
    </location>
</feature>
<keyword evidence="5" id="KW-1185">Reference proteome</keyword>
<evidence type="ECO:0000313" key="4">
    <source>
        <dbReference type="EMBL" id="TDK36680.1"/>
    </source>
</evidence>
<keyword evidence="1" id="KW-0175">Coiled coil</keyword>
<evidence type="ECO:0000256" key="1">
    <source>
        <dbReference type="SAM" id="Coils"/>
    </source>
</evidence>
<reference evidence="4 5" key="1">
    <citation type="submission" date="2019-03" db="EMBL/GenBank/DDBJ databases">
        <title>Rhizobium sp. nov., an bacterium isolated from biocrust in Mu Us Desert.</title>
        <authorList>
            <person name="Lixiong L."/>
        </authorList>
    </citation>
    <scope>NUCLEOTIDE SEQUENCE [LARGE SCALE GENOMIC DNA]</scope>
    <source>
        <strain evidence="4 5">SPY-1</strain>
    </source>
</reference>
<feature type="compositionally biased region" description="Basic and acidic residues" evidence="2">
    <location>
        <begin position="141"/>
        <end position="163"/>
    </location>
</feature>
<evidence type="ECO:0000256" key="2">
    <source>
        <dbReference type="SAM" id="MobiDB-lite"/>
    </source>
</evidence>
<dbReference type="AlphaFoldDB" id="A0A4R5UIN5"/>
<feature type="coiled-coil region" evidence="1">
    <location>
        <begin position="46"/>
        <end position="108"/>
    </location>
</feature>